<comment type="caution">
    <text evidence="1">The sequence shown here is derived from an EMBL/GenBank/DDBJ whole genome shotgun (WGS) entry which is preliminary data.</text>
</comment>
<gene>
    <name evidence="1" type="ORF">D1F27_05760</name>
</gene>
<accession>A0A5T2C8F6</accession>
<reference evidence="1" key="1">
    <citation type="submission" date="2018-08" db="EMBL/GenBank/DDBJ databases">
        <authorList>
            <consortium name="NARMS: The National Antimicrobial Resistance Monitoring System"/>
        </authorList>
    </citation>
    <scope>NUCLEOTIDE SEQUENCE</scope>
    <source>
        <strain evidence="1">FSIS11813163</strain>
    </source>
</reference>
<sequence length="71" mass="8350">MKSYKITCRNCDTQIIAKVEQSILFCPACHTNFFNSYDEAPFKTLRQSLKSFEDKSSVLKFEFITNEKEKK</sequence>
<protein>
    <submittedName>
        <fullName evidence="1">Uncharacterized protein</fullName>
    </submittedName>
</protein>
<dbReference type="EMBL" id="AACTAL010000019">
    <property type="protein sequence ID" value="EAM0028659.1"/>
    <property type="molecule type" value="Genomic_DNA"/>
</dbReference>
<dbReference type="AlphaFoldDB" id="A0A5T2C8F6"/>
<organism evidence="1">
    <name type="scientific">Campylobacter coli</name>
    <dbReference type="NCBI Taxonomy" id="195"/>
    <lineage>
        <taxon>Bacteria</taxon>
        <taxon>Pseudomonadati</taxon>
        <taxon>Campylobacterota</taxon>
        <taxon>Epsilonproteobacteria</taxon>
        <taxon>Campylobacterales</taxon>
        <taxon>Campylobacteraceae</taxon>
        <taxon>Campylobacter</taxon>
    </lineage>
</organism>
<proteinExistence type="predicted"/>
<evidence type="ECO:0000313" key="1">
    <source>
        <dbReference type="EMBL" id="EAM0028659.1"/>
    </source>
</evidence>
<name>A0A5T2C8F6_CAMCO</name>